<evidence type="ECO:0008006" key="3">
    <source>
        <dbReference type="Google" id="ProtNLM"/>
    </source>
</evidence>
<dbReference type="PROSITE" id="PS51257">
    <property type="entry name" value="PROKAR_LIPOPROTEIN"/>
    <property type="match status" value="1"/>
</dbReference>
<dbReference type="Proteomes" id="UP000679725">
    <property type="component" value="Unassembled WGS sequence"/>
</dbReference>
<proteinExistence type="predicted"/>
<evidence type="ECO:0000313" key="2">
    <source>
        <dbReference type="Proteomes" id="UP000679725"/>
    </source>
</evidence>
<organism evidence="1 2">
    <name type="scientific">Dyadobacter linearis</name>
    <dbReference type="NCBI Taxonomy" id="2823330"/>
    <lineage>
        <taxon>Bacteria</taxon>
        <taxon>Pseudomonadati</taxon>
        <taxon>Bacteroidota</taxon>
        <taxon>Cytophagia</taxon>
        <taxon>Cytophagales</taxon>
        <taxon>Spirosomataceae</taxon>
        <taxon>Dyadobacter</taxon>
    </lineage>
</organism>
<dbReference type="RefSeq" id="WP_215232327.1">
    <property type="nucleotide sequence ID" value="NZ_CAJRAU010000001.1"/>
</dbReference>
<keyword evidence="2" id="KW-1185">Reference proteome</keyword>
<sequence length="159" mass="17900">MSIIRATSFLKILSIASFPVLLAGCFRRGDEVLPDNSPVSSLVSGTWILEKVVTPTKVLTGSQIGYSEKLVVSSVNGYVADQIYRDDTLFATNFRAGNIKPTQSAKLKTVLMHYRDGRKRFFKVTIVLREPTILQASQYLHELGGQADSIKYYYSQNWW</sequence>
<accession>A0ABM8UL87</accession>
<evidence type="ECO:0000313" key="1">
    <source>
        <dbReference type="EMBL" id="CAG5068227.1"/>
    </source>
</evidence>
<protein>
    <recommendedName>
        <fullName evidence="3">Lipocalin-like domain-containing protein</fullName>
    </recommendedName>
</protein>
<comment type="caution">
    <text evidence="1">The sequence shown here is derived from an EMBL/GenBank/DDBJ whole genome shotgun (WGS) entry which is preliminary data.</text>
</comment>
<reference evidence="1 2" key="1">
    <citation type="submission" date="2021-04" db="EMBL/GenBank/DDBJ databases">
        <authorList>
            <person name="Rodrigo-Torres L."/>
            <person name="Arahal R. D."/>
            <person name="Lucena T."/>
        </authorList>
    </citation>
    <scope>NUCLEOTIDE SEQUENCE [LARGE SCALE GENOMIC DNA]</scope>
    <source>
        <strain evidence="1 2">CECT 9623</strain>
    </source>
</reference>
<dbReference type="EMBL" id="CAJRAU010000001">
    <property type="protein sequence ID" value="CAG5068227.1"/>
    <property type="molecule type" value="Genomic_DNA"/>
</dbReference>
<name>A0ABM8UL87_9BACT</name>
<gene>
    <name evidence="1" type="ORF">DYBT9623_00956</name>
</gene>